<protein>
    <submittedName>
        <fullName evidence="5">Rickettsia 17 kDa surface antigen</fullName>
    </submittedName>
</protein>
<accession>Q47GA5</accession>
<name>Q47GA5_DECAR</name>
<reference evidence="5" key="1">
    <citation type="submission" date="2005-08" db="EMBL/GenBank/DDBJ databases">
        <title>Complete sequence of Dechloromonas aromatica RCB.</title>
        <authorList>
            <person name="Salinero K.K."/>
            <person name="Copeland A."/>
            <person name="Lucas S."/>
            <person name="Lapidus A."/>
            <person name="Barry K."/>
            <person name="Detter J.C."/>
            <person name="Glavina T."/>
            <person name="Hammon N."/>
            <person name="Israni S."/>
            <person name="Pitluck S."/>
            <person name="Di Bartolo G."/>
            <person name="Trong S."/>
            <person name="Schmutz J."/>
            <person name="Larimer F."/>
            <person name="Land M."/>
            <person name="Ivanova N."/>
            <person name="Richardson P."/>
        </authorList>
    </citation>
    <scope>NUCLEOTIDE SEQUENCE</scope>
    <source>
        <strain evidence="5">RCB</strain>
    </source>
</reference>
<dbReference type="AlphaFoldDB" id="Q47GA5"/>
<keyword evidence="2" id="KW-0472">Membrane</keyword>
<dbReference type="HOGENOM" id="CLU_1824329_0_0_4"/>
<comment type="subcellular location">
    <subcellularLocation>
        <location evidence="1">Membrane</location>
    </subcellularLocation>
</comment>
<evidence type="ECO:0000256" key="3">
    <source>
        <dbReference type="SAM" id="SignalP"/>
    </source>
</evidence>
<evidence type="ECO:0000259" key="4">
    <source>
        <dbReference type="Pfam" id="PF05433"/>
    </source>
</evidence>
<dbReference type="EMBL" id="CP000089">
    <property type="protein sequence ID" value="AAZ46126.1"/>
    <property type="molecule type" value="Genomic_DNA"/>
</dbReference>
<organism evidence="5">
    <name type="scientific">Dechloromonas aromatica (strain RCB)</name>
    <dbReference type="NCBI Taxonomy" id="159087"/>
    <lineage>
        <taxon>Bacteria</taxon>
        <taxon>Pseudomonadati</taxon>
        <taxon>Pseudomonadota</taxon>
        <taxon>Betaproteobacteria</taxon>
        <taxon>Rhodocyclales</taxon>
        <taxon>Azonexaceae</taxon>
        <taxon>Dechloromonas</taxon>
    </lineage>
</organism>
<dbReference type="eggNOG" id="COG3134">
    <property type="taxonomic scope" value="Bacteria"/>
</dbReference>
<evidence type="ECO:0000256" key="1">
    <source>
        <dbReference type="ARBA" id="ARBA00004370"/>
    </source>
</evidence>
<evidence type="ECO:0000313" key="5">
    <source>
        <dbReference type="EMBL" id="AAZ46126.1"/>
    </source>
</evidence>
<feature type="signal peptide" evidence="3">
    <location>
        <begin position="1"/>
        <end position="21"/>
    </location>
</feature>
<evidence type="ECO:0000256" key="2">
    <source>
        <dbReference type="ARBA" id="ARBA00023136"/>
    </source>
</evidence>
<dbReference type="GO" id="GO:0019867">
    <property type="term" value="C:outer membrane"/>
    <property type="evidence" value="ECO:0007669"/>
    <property type="project" value="InterPro"/>
</dbReference>
<proteinExistence type="predicted"/>
<dbReference type="Pfam" id="PF05433">
    <property type="entry name" value="Rick_17kDa_Anti"/>
    <property type="match status" value="1"/>
</dbReference>
<dbReference type="InterPro" id="IPR008816">
    <property type="entry name" value="Gly_zipper_2TM_dom"/>
</dbReference>
<dbReference type="PANTHER" id="PTHR35603">
    <property type="match status" value="1"/>
</dbReference>
<dbReference type="KEGG" id="dar:Daro_1377"/>
<keyword evidence="3" id="KW-0732">Signal</keyword>
<sequence length="146" mass="15882">MKKVLIPAVLIGALISGSAFAHREWDDDEGYRPYRPQHVVVYQEPVMVYQAPPVAYAPPPPRVIYRERVVYRDAPAYQYPQEPAGYYAQQPEYPPTYQYGNRVAGQAIGAIAGGVIGNQVGRGGGRMVSTAVGAVLGAIAGDRLSY</sequence>
<feature type="chain" id="PRO_5004233545" evidence="3">
    <location>
        <begin position="22"/>
        <end position="146"/>
    </location>
</feature>
<dbReference type="PANTHER" id="PTHR35603:SF2">
    <property type="entry name" value="OUTER MEMBRANE LIPOPROTEIN"/>
    <property type="match status" value="1"/>
</dbReference>
<dbReference type="InterPro" id="IPR051407">
    <property type="entry name" value="Bact_OM_lipoprot/Surf_antigen"/>
</dbReference>
<gene>
    <name evidence="5" type="ordered locus">Daro_1377</name>
</gene>
<feature type="domain" description="Glycine zipper 2TM" evidence="4">
    <location>
        <begin position="105"/>
        <end position="142"/>
    </location>
</feature>